<comment type="caution">
    <text evidence="1">The sequence shown here is derived from an EMBL/GenBank/DDBJ whole genome shotgun (WGS) entry which is preliminary data.</text>
</comment>
<reference evidence="1 2" key="1">
    <citation type="submission" date="2023-07" db="EMBL/GenBank/DDBJ databases">
        <title>Functional and genomic diversity of the sorghum phyllosphere microbiome.</title>
        <authorList>
            <person name="Shade A."/>
        </authorList>
    </citation>
    <scope>NUCLEOTIDE SEQUENCE [LARGE SCALE GENOMIC DNA]</scope>
    <source>
        <strain evidence="1 2">SORGH_AS_0892</strain>
    </source>
</reference>
<sequence length="315" mass="37231">MNNNQLTKPFWFANVWNFFPEFTVEDLELNYLRWSAYRQSFAKMLHPVHLDQMLDATCLERLPTDLSGIVISFHYGPYRLIPRYLLAAGYKITVLASPNIIKEEQKETEQLLQYNNLEADSLRYIYASRRTVLKNILSALNENRLVLVYLDADERANRLAVKEPRALLKVPVAASRLYFHASITQFAFRFQLPLSFLLMEKNKNNGLWNLALSKRLRCKRGEQPNGFMKRFKGQLNKVITGIVMKDWAAWENWPLIHIYHPDVEDRTVVLQDALRWVMPIYVQERAFFFDVKNREFFELKNEKFAERVKSIKSSK</sequence>
<organism evidence="1 2">
    <name type="scientific">Sphingobacterium zeae</name>
    <dbReference type="NCBI Taxonomy" id="1776859"/>
    <lineage>
        <taxon>Bacteria</taxon>
        <taxon>Pseudomonadati</taxon>
        <taxon>Bacteroidota</taxon>
        <taxon>Sphingobacteriia</taxon>
        <taxon>Sphingobacteriales</taxon>
        <taxon>Sphingobacteriaceae</taxon>
        <taxon>Sphingobacterium</taxon>
    </lineage>
</organism>
<accession>A0ABU0TZG8</accession>
<gene>
    <name evidence="1" type="ORF">QE382_000089</name>
</gene>
<keyword evidence="2" id="KW-1185">Reference proteome</keyword>
<evidence type="ECO:0000313" key="1">
    <source>
        <dbReference type="EMBL" id="MDQ1148105.1"/>
    </source>
</evidence>
<protein>
    <recommendedName>
        <fullName evidence="3">Lauroyl/myristoyl acyltransferase</fullName>
    </recommendedName>
</protein>
<name>A0ABU0TZG8_9SPHI</name>
<dbReference type="Proteomes" id="UP001244640">
    <property type="component" value="Unassembled WGS sequence"/>
</dbReference>
<proteinExistence type="predicted"/>
<evidence type="ECO:0008006" key="3">
    <source>
        <dbReference type="Google" id="ProtNLM"/>
    </source>
</evidence>
<dbReference type="EMBL" id="JAUTBA010000001">
    <property type="protein sequence ID" value="MDQ1148105.1"/>
    <property type="molecule type" value="Genomic_DNA"/>
</dbReference>
<dbReference type="RefSeq" id="WP_307184237.1">
    <property type="nucleotide sequence ID" value="NZ_JAUTBA010000001.1"/>
</dbReference>
<evidence type="ECO:0000313" key="2">
    <source>
        <dbReference type="Proteomes" id="UP001244640"/>
    </source>
</evidence>